<evidence type="ECO:0000313" key="1">
    <source>
        <dbReference type="EMBL" id="RNL61374.1"/>
    </source>
</evidence>
<dbReference type="AlphaFoldDB" id="A0A3N0CD38"/>
<dbReference type="OrthoDB" id="3826127at2"/>
<evidence type="ECO:0000313" key="2">
    <source>
        <dbReference type="Proteomes" id="UP000267128"/>
    </source>
</evidence>
<sequence length="161" mass="17632">MILGIDPGNIDSAFTLIEAETCKPVELGKVRNEDLIDWLTVFAHKADYVGIEMVASYGMPVGKEVFDTCVAVGKFSQLIAIYAPTVSVTLIYRLAVKLHHCHDSKAKDPNITRALVDRFTPGSPNYGKGTKADPGWFYGFHKDVWAAYAVTVLLADQVAGR</sequence>
<comment type="caution">
    <text evidence="1">The sequence shown here is derived from an EMBL/GenBank/DDBJ whole genome shotgun (WGS) entry which is preliminary data.</text>
</comment>
<accession>A0A3N0CD38</accession>
<organism evidence="1 2">
    <name type="scientific">Nocardioides marmoriginsengisoli</name>
    <dbReference type="NCBI Taxonomy" id="661483"/>
    <lineage>
        <taxon>Bacteria</taxon>
        <taxon>Bacillati</taxon>
        <taxon>Actinomycetota</taxon>
        <taxon>Actinomycetes</taxon>
        <taxon>Propionibacteriales</taxon>
        <taxon>Nocardioidaceae</taxon>
        <taxon>Nocardioides</taxon>
    </lineage>
</organism>
<gene>
    <name evidence="1" type="ORF">EFK50_16575</name>
</gene>
<proteinExistence type="predicted"/>
<protein>
    <submittedName>
        <fullName evidence="1">Uncharacterized protein</fullName>
    </submittedName>
</protein>
<keyword evidence="2" id="KW-1185">Reference proteome</keyword>
<dbReference type="Proteomes" id="UP000267128">
    <property type="component" value="Unassembled WGS sequence"/>
</dbReference>
<dbReference type="EMBL" id="RJSE01000008">
    <property type="protein sequence ID" value="RNL61374.1"/>
    <property type="molecule type" value="Genomic_DNA"/>
</dbReference>
<reference evidence="1 2" key="1">
    <citation type="submission" date="2018-11" db="EMBL/GenBank/DDBJ databases">
        <authorList>
            <person name="Li F."/>
        </authorList>
    </citation>
    <scope>NUCLEOTIDE SEQUENCE [LARGE SCALE GENOMIC DNA]</scope>
    <source>
        <strain evidence="1 2">Gsoil 097</strain>
    </source>
</reference>
<name>A0A3N0CD38_9ACTN</name>